<sequence length="218" mass="24110">MDEPRKAAPREPGADAYSLILDAIDRGDYAPGARLVETELAERFGVSRTPIREALGRLEMQGLVAHDGRRGMVVASLDHDQLGELYEVRATVEGLAARLAARHAAPEEMAILRDLVEQSRGMIGDPAALRDNNRRFHRQMHRASHNRYLNAMLEGMRRSMALLTRVSLSDPGRGAETVAEHDAIVRAIEARDEDAAEAAARRHVSNAYATRLRLEAMS</sequence>
<dbReference type="SMART" id="SM00895">
    <property type="entry name" value="FCD"/>
    <property type="match status" value="1"/>
</dbReference>
<dbReference type="InterPro" id="IPR000485">
    <property type="entry name" value="AsnC-type_HTH_dom"/>
</dbReference>
<dbReference type="OrthoDB" id="9812645at2"/>
<name>A0A1M7T9E7_9RHOB</name>
<dbReference type="InterPro" id="IPR008920">
    <property type="entry name" value="TF_FadR/GntR_C"/>
</dbReference>
<keyword evidence="3" id="KW-0804">Transcription</keyword>
<evidence type="ECO:0000256" key="2">
    <source>
        <dbReference type="ARBA" id="ARBA00023125"/>
    </source>
</evidence>
<dbReference type="Gene3D" id="1.10.10.10">
    <property type="entry name" value="Winged helix-like DNA-binding domain superfamily/Winged helix DNA-binding domain"/>
    <property type="match status" value="1"/>
</dbReference>
<gene>
    <name evidence="5" type="ORF">SAMN05216200_105107</name>
</gene>
<evidence type="ECO:0000313" key="6">
    <source>
        <dbReference type="Proteomes" id="UP000184066"/>
    </source>
</evidence>
<dbReference type="GO" id="GO:0003700">
    <property type="term" value="F:DNA-binding transcription factor activity"/>
    <property type="evidence" value="ECO:0007669"/>
    <property type="project" value="InterPro"/>
</dbReference>
<dbReference type="CDD" id="cd07377">
    <property type="entry name" value="WHTH_GntR"/>
    <property type="match status" value="1"/>
</dbReference>
<dbReference type="SMART" id="SM00345">
    <property type="entry name" value="HTH_GNTR"/>
    <property type="match status" value="1"/>
</dbReference>
<dbReference type="Gene3D" id="1.20.120.530">
    <property type="entry name" value="GntR ligand-binding domain-like"/>
    <property type="match status" value="1"/>
</dbReference>
<accession>A0A1M7T9E7</accession>
<dbReference type="SUPFAM" id="SSF46785">
    <property type="entry name" value="Winged helix' DNA-binding domain"/>
    <property type="match status" value="1"/>
</dbReference>
<keyword evidence="2 5" id="KW-0238">DNA-binding</keyword>
<reference evidence="5 6" key="1">
    <citation type="submission" date="2016-12" db="EMBL/GenBank/DDBJ databases">
        <authorList>
            <person name="Song W.-J."/>
            <person name="Kurnit D.M."/>
        </authorList>
    </citation>
    <scope>NUCLEOTIDE SEQUENCE [LARGE SCALE GENOMIC DNA]</scope>
    <source>
        <strain evidence="5 6">CGMCC 1.10808</strain>
    </source>
</reference>
<dbReference type="InterPro" id="IPR036390">
    <property type="entry name" value="WH_DNA-bd_sf"/>
</dbReference>
<evidence type="ECO:0000259" key="4">
    <source>
        <dbReference type="PROSITE" id="PS50949"/>
    </source>
</evidence>
<proteinExistence type="predicted"/>
<dbReference type="PANTHER" id="PTHR43537:SF49">
    <property type="entry name" value="TRANSCRIPTIONAL REGULATORY PROTEIN"/>
    <property type="match status" value="1"/>
</dbReference>
<organism evidence="5 6">
    <name type="scientific">Oceanicella actignis</name>
    <dbReference type="NCBI Taxonomy" id="1189325"/>
    <lineage>
        <taxon>Bacteria</taxon>
        <taxon>Pseudomonadati</taxon>
        <taxon>Pseudomonadota</taxon>
        <taxon>Alphaproteobacteria</taxon>
        <taxon>Rhodobacterales</taxon>
        <taxon>Paracoccaceae</taxon>
        <taxon>Oceanicella</taxon>
    </lineage>
</organism>
<dbReference type="Proteomes" id="UP000184066">
    <property type="component" value="Unassembled WGS sequence"/>
</dbReference>
<dbReference type="RefSeq" id="WP_072747309.1">
    <property type="nucleotide sequence ID" value="NZ_FOHL01000005.1"/>
</dbReference>
<evidence type="ECO:0000313" key="5">
    <source>
        <dbReference type="EMBL" id="SHN67374.1"/>
    </source>
</evidence>
<dbReference type="Pfam" id="PF00392">
    <property type="entry name" value="GntR"/>
    <property type="match status" value="1"/>
</dbReference>
<dbReference type="InterPro" id="IPR011711">
    <property type="entry name" value="GntR_C"/>
</dbReference>
<dbReference type="PROSITE" id="PS50949">
    <property type="entry name" value="HTH_GNTR"/>
    <property type="match status" value="1"/>
</dbReference>
<keyword evidence="1" id="KW-0805">Transcription regulation</keyword>
<dbReference type="STRING" id="1189325.SAMN04488119_105108"/>
<evidence type="ECO:0000256" key="3">
    <source>
        <dbReference type="ARBA" id="ARBA00023163"/>
    </source>
</evidence>
<dbReference type="InterPro" id="IPR000524">
    <property type="entry name" value="Tscrpt_reg_HTH_GntR"/>
</dbReference>
<protein>
    <submittedName>
        <fullName evidence="5">DNA-binding transcriptional regulator, GntR family</fullName>
    </submittedName>
</protein>
<dbReference type="PANTHER" id="PTHR43537">
    <property type="entry name" value="TRANSCRIPTIONAL REGULATOR, GNTR FAMILY"/>
    <property type="match status" value="1"/>
</dbReference>
<dbReference type="AlphaFoldDB" id="A0A1M7T9E7"/>
<evidence type="ECO:0000256" key="1">
    <source>
        <dbReference type="ARBA" id="ARBA00023015"/>
    </source>
</evidence>
<dbReference type="Pfam" id="PF07729">
    <property type="entry name" value="FCD"/>
    <property type="match status" value="1"/>
</dbReference>
<feature type="domain" description="HTH gntR-type" evidence="4">
    <location>
        <begin position="10"/>
        <end position="77"/>
    </location>
</feature>
<dbReference type="InterPro" id="IPR036388">
    <property type="entry name" value="WH-like_DNA-bd_sf"/>
</dbReference>
<keyword evidence="6" id="KW-1185">Reference proteome</keyword>
<dbReference type="SUPFAM" id="SSF48008">
    <property type="entry name" value="GntR ligand-binding domain-like"/>
    <property type="match status" value="1"/>
</dbReference>
<dbReference type="EMBL" id="FRDL01000005">
    <property type="protein sequence ID" value="SHN67374.1"/>
    <property type="molecule type" value="Genomic_DNA"/>
</dbReference>
<dbReference type="PRINTS" id="PR00035">
    <property type="entry name" value="HTHGNTR"/>
</dbReference>
<dbReference type="PRINTS" id="PR00033">
    <property type="entry name" value="HTHASNC"/>
</dbReference>
<dbReference type="GO" id="GO:0043565">
    <property type="term" value="F:sequence-specific DNA binding"/>
    <property type="evidence" value="ECO:0007669"/>
    <property type="project" value="InterPro"/>
</dbReference>